<feature type="transmembrane region" description="Helical" evidence="7">
    <location>
        <begin position="118"/>
        <end position="143"/>
    </location>
</feature>
<evidence type="ECO:0000259" key="8">
    <source>
        <dbReference type="Pfam" id="PF01490"/>
    </source>
</evidence>
<evidence type="ECO:0000256" key="7">
    <source>
        <dbReference type="SAM" id="Phobius"/>
    </source>
</evidence>
<keyword evidence="4 7" id="KW-1133">Transmembrane helix</keyword>
<feature type="transmembrane region" description="Helical" evidence="7">
    <location>
        <begin position="481"/>
        <end position="500"/>
    </location>
</feature>
<feature type="compositionally biased region" description="Basic and acidic residues" evidence="6">
    <location>
        <begin position="1"/>
        <end position="24"/>
    </location>
</feature>
<evidence type="ECO:0000313" key="10">
    <source>
        <dbReference type="Proteomes" id="UP000289323"/>
    </source>
</evidence>
<feature type="transmembrane region" description="Helical" evidence="7">
    <location>
        <begin position="369"/>
        <end position="388"/>
    </location>
</feature>
<dbReference type="Gene3D" id="1.20.1740.10">
    <property type="entry name" value="Amino acid/polyamine transporter I"/>
    <property type="match status" value="1"/>
</dbReference>
<proteinExistence type="inferred from homology"/>
<dbReference type="Pfam" id="PF01490">
    <property type="entry name" value="Aa_trans"/>
    <property type="match status" value="1"/>
</dbReference>
<dbReference type="GO" id="GO:0015179">
    <property type="term" value="F:L-amino acid transmembrane transporter activity"/>
    <property type="evidence" value="ECO:0007669"/>
    <property type="project" value="TreeGrafter"/>
</dbReference>
<dbReference type="EMBL" id="OUUZ01000008">
    <property type="protein sequence ID" value="SPQ20777.1"/>
    <property type="molecule type" value="Genomic_DNA"/>
</dbReference>
<gene>
    <name evidence="9" type="ORF">TT172_LOCUS3196</name>
</gene>
<name>A0A446BE28_9PEZI</name>
<reference evidence="9 10" key="1">
    <citation type="submission" date="2018-04" db="EMBL/GenBank/DDBJ databases">
        <authorList>
            <person name="Huttner S."/>
            <person name="Dainat J."/>
        </authorList>
    </citation>
    <scope>NUCLEOTIDE SEQUENCE [LARGE SCALE GENOMIC DNA]</scope>
</reference>
<dbReference type="GO" id="GO:0016020">
    <property type="term" value="C:membrane"/>
    <property type="evidence" value="ECO:0007669"/>
    <property type="project" value="UniProtKB-SubCell"/>
</dbReference>
<dbReference type="InterPro" id="IPR013057">
    <property type="entry name" value="AA_transpt_TM"/>
</dbReference>
<comment type="subcellular location">
    <subcellularLocation>
        <location evidence="1">Membrane</location>
        <topology evidence="1">Multi-pass membrane protein</topology>
    </subcellularLocation>
</comment>
<protein>
    <submittedName>
        <fullName evidence="9">1ee12e1a-5582-46f8-909a-99619fc26ac0</fullName>
    </submittedName>
</protein>
<dbReference type="FunFam" id="1.20.1740.10:FF:000039">
    <property type="entry name" value="Neutral amino acid transporter (Eurofung)"/>
    <property type="match status" value="1"/>
</dbReference>
<organism evidence="9 10">
    <name type="scientific">Thermothielavioides terrestris</name>
    <dbReference type="NCBI Taxonomy" id="2587410"/>
    <lineage>
        <taxon>Eukaryota</taxon>
        <taxon>Fungi</taxon>
        <taxon>Dikarya</taxon>
        <taxon>Ascomycota</taxon>
        <taxon>Pezizomycotina</taxon>
        <taxon>Sordariomycetes</taxon>
        <taxon>Sordariomycetidae</taxon>
        <taxon>Sordariales</taxon>
        <taxon>Chaetomiaceae</taxon>
        <taxon>Thermothielavioides</taxon>
    </lineage>
</organism>
<keyword evidence="3 7" id="KW-0812">Transmembrane</keyword>
<dbReference type="PANTHER" id="PTHR22950:SF20">
    <property type="entry name" value="AMINO ACID TRANSPORTER (EUROFUNG)"/>
    <property type="match status" value="1"/>
</dbReference>
<dbReference type="PANTHER" id="PTHR22950">
    <property type="entry name" value="AMINO ACID TRANSPORTER"/>
    <property type="match status" value="1"/>
</dbReference>
<evidence type="ECO:0000256" key="6">
    <source>
        <dbReference type="SAM" id="MobiDB-lite"/>
    </source>
</evidence>
<evidence type="ECO:0000256" key="1">
    <source>
        <dbReference type="ARBA" id="ARBA00004141"/>
    </source>
</evidence>
<feature type="transmembrane region" description="Helical" evidence="7">
    <location>
        <begin position="201"/>
        <end position="219"/>
    </location>
</feature>
<feature type="transmembrane region" description="Helical" evidence="7">
    <location>
        <begin position="93"/>
        <end position="112"/>
    </location>
</feature>
<evidence type="ECO:0000313" key="9">
    <source>
        <dbReference type="EMBL" id="SPQ20777.1"/>
    </source>
</evidence>
<feature type="transmembrane region" description="Helical" evidence="7">
    <location>
        <begin position="326"/>
        <end position="349"/>
    </location>
</feature>
<feature type="transmembrane region" description="Helical" evidence="7">
    <location>
        <begin position="231"/>
        <end position="252"/>
    </location>
</feature>
<keyword evidence="5 7" id="KW-0472">Membrane</keyword>
<dbReference type="Proteomes" id="UP000289323">
    <property type="component" value="Unassembled WGS sequence"/>
</dbReference>
<feature type="domain" description="Amino acid transporter transmembrane" evidence="8">
    <location>
        <begin position="86"/>
        <end position="473"/>
    </location>
</feature>
<comment type="similarity">
    <text evidence="2">Belongs to the amino acid/polyamine transporter 2 family.</text>
</comment>
<accession>A0A446BE28</accession>
<feature type="transmembrane region" description="Helical" evidence="7">
    <location>
        <begin position="439"/>
        <end position="461"/>
    </location>
</feature>
<evidence type="ECO:0000256" key="5">
    <source>
        <dbReference type="ARBA" id="ARBA00023136"/>
    </source>
</evidence>
<feature type="transmembrane region" description="Helical" evidence="7">
    <location>
        <begin position="294"/>
        <end position="314"/>
    </location>
</feature>
<evidence type="ECO:0000256" key="3">
    <source>
        <dbReference type="ARBA" id="ARBA00022692"/>
    </source>
</evidence>
<feature type="transmembrane region" description="Helical" evidence="7">
    <location>
        <begin position="409"/>
        <end position="433"/>
    </location>
</feature>
<dbReference type="AlphaFoldDB" id="A0A446BE28"/>
<sequence length="502" mass="55125">MSSGDLAERGMFEEKDGVKGERRATQVPKPAGWSSWFGGQDVTIGPRIGPVLSSISLSDSDSDQSSTAILDKQIAAEDGHAIRYRTCSWQKTAALLFSEYICLAIMSFPWSYSVLGLVPGLILTVVSAGLVLYTSLVLWEFCLRHPEVRDVCDIGQMLFWNKRWAWWATAIMFILNNTFIQGLHVLVGAKYLNTMTEADDVGCRTVSFGVVAAIICWLFSLPRTFDMLSKLGTASAFFTFVSVLLATIFAGVQSHPAGYDPRSTFTNPDGTTGVGGSPIVTAVPVLGTTFVNGLGAFLNISYTFIGQITLPSFIAEMKDPREFPKALWACTIAEVILFSIVGAVVYAYVGNQYMTAPAFGSLQPLFKKVSFSFMIPTLIFLGVLYASVSARFVFFRIFQNSRHKHDHTLVGWATWASILLATWIVAFIIAQVIPFFSSLLSLMSSLFDSFFGFIFWGVAYFRMRRADGSVTLVRDHTVAGYLLAALNIAIILIGVFFLSVGT</sequence>
<evidence type="ECO:0000256" key="2">
    <source>
        <dbReference type="ARBA" id="ARBA00008066"/>
    </source>
</evidence>
<feature type="region of interest" description="Disordered" evidence="6">
    <location>
        <begin position="1"/>
        <end position="26"/>
    </location>
</feature>
<feature type="transmembrane region" description="Helical" evidence="7">
    <location>
        <begin position="164"/>
        <end position="189"/>
    </location>
</feature>
<evidence type="ECO:0000256" key="4">
    <source>
        <dbReference type="ARBA" id="ARBA00022989"/>
    </source>
</evidence>